<keyword evidence="6 8" id="KW-1133">Transmembrane helix</keyword>
<comment type="subcellular location">
    <subcellularLocation>
        <location evidence="1">Cell membrane</location>
        <topology evidence="1">Multi-pass membrane protein</topology>
    </subcellularLocation>
</comment>
<dbReference type="GO" id="GO:0005886">
    <property type="term" value="C:plasma membrane"/>
    <property type="evidence" value="ECO:0007669"/>
    <property type="project" value="UniProtKB-SubCell"/>
</dbReference>
<feature type="transmembrane region" description="Helical" evidence="8">
    <location>
        <begin position="349"/>
        <end position="368"/>
    </location>
</feature>
<dbReference type="AlphaFoldDB" id="A0AA88HML0"/>
<feature type="transmembrane region" description="Helical" evidence="8">
    <location>
        <begin position="38"/>
        <end position="56"/>
    </location>
</feature>
<keyword evidence="10" id="KW-1185">Reference proteome</keyword>
<evidence type="ECO:0000256" key="4">
    <source>
        <dbReference type="ARBA" id="ARBA00022475"/>
    </source>
</evidence>
<dbReference type="GO" id="GO:0015297">
    <property type="term" value="F:antiporter activity"/>
    <property type="evidence" value="ECO:0007669"/>
    <property type="project" value="InterPro"/>
</dbReference>
<accession>A0AA88HML0</accession>
<evidence type="ECO:0000256" key="7">
    <source>
        <dbReference type="ARBA" id="ARBA00023136"/>
    </source>
</evidence>
<name>A0AA88HML0_ARTSF</name>
<evidence type="ECO:0000256" key="2">
    <source>
        <dbReference type="ARBA" id="ARBA00010199"/>
    </source>
</evidence>
<keyword evidence="3" id="KW-0813">Transport</keyword>
<dbReference type="GO" id="GO:0042910">
    <property type="term" value="F:xenobiotic transmembrane transporter activity"/>
    <property type="evidence" value="ECO:0007669"/>
    <property type="project" value="InterPro"/>
</dbReference>
<evidence type="ECO:0000313" key="10">
    <source>
        <dbReference type="Proteomes" id="UP001187531"/>
    </source>
</evidence>
<dbReference type="PANTHER" id="PTHR43549">
    <property type="entry name" value="MULTIDRUG RESISTANCE PROTEIN YPNP-RELATED"/>
    <property type="match status" value="1"/>
</dbReference>
<feature type="transmembrane region" description="Helical" evidence="8">
    <location>
        <begin position="426"/>
        <end position="443"/>
    </location>
</feature>
<gene>
    <name evidence="9" type="ORF">QYM36_011669</name>
</gene>
<keyword evidence="5 8" id="KW-0812">Transmembrane</keyword>
<feature type="transmembrane region" description="Helical" evidence="8">
    <location>
        <begin position="186"/>
        <end position="207"/>
    </location>
</feature>
<feature type="transmembrane region" description="Helical" evidence="8">
    <location>
        <begin position="219"/>
        <end position="238"/>
    </location>
</feature>
<dbReference type="Pfam" id="PF01554">
    <property type="entry name" value="MatE"/>
    <property type="match status" value="1"/>
</dbReference>
<feature type="transmembrane region" description="Helical" evidence="8">
    <location>
        <begin position="394"/>
        <end position="419"/>
    </location>
</feature>
<evidence type="ECO:0000256" key="8">
    <source>
        <dbReference type="RuleBase" id="RU004914"/>
    </source>
</evidence>
<dbReference type="PANTHER" id="PTHR43549:SF2">
    <property type="entry name" value="MULTIDRUG RESISTANCE PROTEIN NORM-RELATED"/>
    <property type="match status" value="1"/>
</dbReference>
<feature type="transmembrane region" description="Helical" evidence="8">
    <location>
        <begin position="113"/>
        <end position="135"/>
    </location>
</feature>
<sequence length="495" mass="55662">MNCMITMEDLPFSATRREDDIIEPDRERNKQQWYSRKSYFGAVCFNIATYLIPAIYSTLSKLWIAKINADSVATTDAYTYMGVIVEIWNEGLPRASYLVIGDVTLPGNVRLNALHTLIGFQAMGGLILSLLFLILAPHFANTFVPEETVIQSINYIRISSFSTFFNVIDFTLGIGLRALDRPDVPLVISLSKTVANIVLDFLFLSTFRVTESVNVETQAATRLVCDFCGSVAGITYYFTTVKLKPKLKVASLKSLIVPGMYTFAETLLRNGLYLWLVAGIVSLGANYATAWGVFNTIRWGAVMVLTNALYDAACAFTGHQWSVSKPKDDRSCLTWNDVMHITKYSRASAAIALIFEIILAITFSFWLVEPFAYFLSESLEVAALVKMMWISIDWTYILFSISTQLSAILLSTLPVFFFIKSLLGNLLWVLPWSIALSTLSISAEEAWQYYAIIFGGSLVIGFIMQLISLGGWVYFNMKRKQFGKILQRFRISIFD</sequence>
<comment type="caution">
    <text evidence="9">The sequence shown here is derived from an EMBL/GenBank/DDBJ whole genome shotgun (WGS) entry which is preliminary data.</text>
</comment>
<evidence type="ECO:0000256" key="5">
    <source>
        <dbReference type="ARBA" id="ARBA00022692"/>
    </source>
</evidence>
<dbReference type="EMBL" id="JAVRJZ010000015">
    <property type="protein sequence ID" value="KAK2713044.1"/>
    <property type="molecule type" value="Genomic_DNA"/>
</dbReference>
<evidence type="ECO:0000313" key="9">
    <source>
        <dbReference type="EMBL" id="KAK2713044.1"/>
    </source>
</evidence>
<feature type="transmembrane region" description="Helical" evidence="8">
    <location>
        <begin position="272"/>
        <end position="294"/>
    </location>
</feature>
<evidence type="ECO:0000256" key="3">
    <source>
        <dbReference type="ARBA" id="ARBA00022448"/>
    </source>
</evidence>
<feature type="transmembrane region" description="Helical" evidence="8">
    <location>
        <begin position="449"/>
        <end position="475"/>
    </location>
</feature>
<dbReference type="Proteomes" id="UP001187531">
    <property type="component" value="Unassembled WGS sequence"/>
</dbReference>
<dbReference type="InterPro" id="IPR002528">
    <property type="entry name" value="MATE_fam"/>
</dbReference>
<evidence type="ECO:0000256" key="1">
    <source>
        <dbReference type="ARBA" id="ARBA00004651"/>
    </source>
</evidence>
<protein>
    <recommendedName>
        <fullName evidence="8">Multidrug and toxin extrusion protein</fullName>
    </recommendedName>
</protein>
<keyword evidence="7 8" id="KW-0472">Membrane</keyword>
<comment type="similarity">
    <text evidence="2 8">Belongs to the multi antimicrobial extrusion (MATE) (TC 2.A.66.1) family.</text>
</comment>
<feature type="transmembrane region" description="Helical" evidence="8">
    <location>
        <begin position="155"/>
        <end position="174"/>
    </location>
</feature>
<reference evidence="9" key="1">
    <citation type="submission" date="2023-07" db="EMBL/GenBank/DDBJ databases">
        <title>Chromosome-level genome assembly of Artemia franciscana.</title>
        <authorList>
            <person name="Jo E."/>
        </authorList>
    </citation>
    <scope>NUCLEOTIDE SEQUENCE</scope>
    <source>
        <tissue evidence="9">Whole body</tissue>
    </source>
</reference>
<keyword evidence="4" id="KW-1003">Cell membrane</keyword>
<organism evidence="9 10">
    <name type="scientific">Artemia franciscana</name>
    <name type="common">Brine shrimp</name>
    <name type="synonym">Artemia sanfranciscana</name>
    <dbReference type="NCBI Taxonomy" id="6661"/>
    <lineage>
        <taxon>Eukaryota</taxon>
        <taxon>Metazoa</taxon>
        <taxon>Ecdysozoa</taxon>
        <taxon>Arthropoda</taxon>
        <taxon>Crustacea</taxon>
        <taxon>Branchiopoda</taxon>
        <taxon>Anostraca</taxon>
        <taxon>Artemiidae</taxon>
        <taxon>Artemia</taxon>
    </lineage>
</organism>
<dbReference type="InterPro" id="IPR052031">
    <property type="entry name" value="Membrane_Transporter-Flippase"/>
</dbReference>
<proteinExistence type="inferred from homology"/>
<evidence type="ECO:0000256" key="6">
    <source>
        <dbReference type="ARBA" id="ARBA00022989"/>
    </source>
</evidence>